<evidence type="ECO:0008006" key="4">
    <source>
        <dbReference type="Google" id="ProtNLM"/>
    </source>
</evidence>
<dbReference type="AlphaFoldDB" id="A0A1H4VLB8"/>
<feature type="transmembrane region" description="Helical" evidence="1">
    <location>
        <begin position="20"/>
        <end position="43"/>
    </location>
</feature>
<dbReference type="STRING" id="208445.SAMN04489727_5210"/>
<reference evidence="3" key="1">
    <citation type="submission" date="2016-10" db="EMBL/GenBank/DDBJ databases">
        <authorList>
            <person name="Varghese N."/>
            <person name="Submissions S."/>
        </authorList>
    </citation>
    <scope>NUCLEOTIDE SEQUENCE [LARGE SCALE GENOMIC DNA]</scope>
    <source>
        <strain evidence="3">DSM 44544</strain>
    </source>
</reference>
<dbReference type="Proteomes" id="UP000199622">
    <property type="component" value="Unassembled WGS sequence"/>
</dbReference>
<evidence type="ECO:0000256" key="1">
    <source>
        <dbReference type="SAM" id="Phobius"/>
    </source>
</evidence>
<feature type="transmembrane region" description="Helical" evidence="1">
    <location>
        <begin position="98"/>
        <end position="119"/>
    </location>
</feature>
<protein>
    <recommendedName>
        <fullName evidence="4">DUF3592 domain-containing protein</fullName>
    </recommendedName>
</protein>
<organism evidence="2 3">
    <name type="scientific">Amycolatopsis tolypomycina</name>
    <dbReference type="NCBI Taxonomy" id="208445"/>
    <lineage>
        <taxon>Bacteria</taxon>
        <taxon>Bacillati</taxon>
        <taxon>Actinomycetota</taxon>
        <taxon>Actinomycetes</taxon>
        <taxon>Pseudonocardiales</taxon>
        <taxon>Pseudonocardiaceae</taxon>
        <taxon>Amycolatopsis</taxon>
    </lineage>
</organism>
<dbReference type="OrthoDB" id="3610172at2"/>
<keyword evidence="1" id="KW-0812">Transmembrane</keyword>
<keyword evidence="3" id="KW-1185">Reference proteome</keyword>
<keyword evidence="1" id="KW-0472">Membrane</keyword>
<name>A0A1H4VLB8_9PSEU</name>
<feature type="transmembrane region" description="Helical" evidence="1">
    <location>
        <begin position="63"/>
        <end position="86"/>
    </location>
</feature>
<evidence type="ECO:0000313" key="2">
    <source>
        <dbReference type="EMBL" id="SEC81899.1"/>
    </source>
</evidence>
<feature type="transmembrane region" description="Helical" evidence="1">
    <location>
        <begin position="154"/>
        <end position="177"/>
    </location>
</feature>
<accession>A0A1H4VLB8</accession>
<dbReference type="EMBL" id="FNSO01000004">
    <property type="protein sequence ID" value="SEC81899.1"/>
    <property type="molecule type" value="Genomic_DNA"/>
</dbReference>
<evidence type="ECO:0000313" key="3">
    <source>
        <dbReference type="Proteomes" id="UP000199622"/>
    </source>
</evidence>
<gene>
    <name evidence="2" type="ORF">SAMN04489727_5210</name>
</gene>
<dbReference type="RefSeq" id="WP_091311754.1">
    <property type="nucleotide sequence ID" value="NZ_FNSO01000004.1"/>
</dbReference>
<keyword evidence="1" id="KW-1133">Transmembrane helix</keyword>
<sequence length="271" mass="28704">MFAFALPEDPRPDRGPGLRLWLLGVPTTLAWAATGWSGALGLLDGFRLMSLNRVGAWGADAGPAVSLVLFFTVAVTVASSLGFAMLWAAGISLRRMGVGFRASSLATALGVALGSGLAIPSWTPPESVGQRLPVPGGAAEPWSDVDWVVYYEPYLVPAVAALVALVLIVVLVCAFLAEAEADDRVQALRHRGRQVTGFVTHVEFTDVWVMGHPRFVVHVRFPTEAGERTVVTTMVTSLFQAPARGSAVQVRYDPRDPGTVLVEPAPAGSSC</sequence>
<proteinExistence type="predicted"/>